<evidence type="ECO:0000313" key="6">
    <source>
        <dbReference type="Proteomes" id="UP000718821"/>
    </source>
</evidence>
<comment type="caution">
    <text evidence="5">The sequence shown here is derived from an EMBL/GenBank/DDBJ whole genome shotgun (WGS) entry which is preliminary data.</text>
</comment>
<reference evidence="5" key="2">
    <citation type="journal article" date="2021" name="Sci. Rep.">
        <title>The distribution of antibiotic resistance genes in chicken gut microbiota commensals.</title>
        <authorList>
            <person name="Juricova H."/>
            <person name="Matiasovicova J."/>
            <person name="Kubasova T."/>
            <person name="Cejkova D."/>
            <person name="Rychlik I."/>
        </authorList>
    </citation>
    <scope>NUCLEOTIDE SEQUENCE</scope>
    <source>
        <strain evidence="5">An836</strain>
    </source>
</reference>
<dbReference type="Proteomes" id="UP000718821">
    <property type="component" value="Unassembled WGS sequence"/>
</dbReference>
<keyword evidence="1 2" id="KW-0238">DNA-binding</keyword>
<dbReference type="EMBL" id="JACLYU010000001">
    <property type="protein sequence ID" value="MBM6698750.1"/>
    <property type="molecule type" value="Genomic_DNA"/>
</dbReference>
<evidence type="ECO:0000256" key="1">
    <source>
        <dbReference type="ARBA" id="ARBA00023125"/>
    </source>
</evidence>
<dbReference type="InterPro" id="IPR011344">
    <property type="entry name" value="ssDNA-bd"/>
</dbReference>
<reference evidence="5" key="1">
    <citation type="submission" date="2020-08" db="EMBL/GenBank/DDBJ databases">
        <authorList>
            <person name="Cejkova D."/>
            <person name="Kubasova T."/>
            <person name="Jahodarova E."/>
            <person name="Rychlik I."/>
        </authorList>
    </citation>
    <scope>NUCLEOTIDE SEQUENCE</scope>
    <source>
        <strain evidence="5">An836</strain>
    </source>
</reference>
<accession>A0A939B928</accession>
<gene>
    <name evidence="5" type="ORF">H7U32_00055</name>
</gene>
<evidence type="ECO:0000256" key="4">
    <source>
        <dbReference type="SAM" id="MobiDB-lite"/>
    </source>
</evidence>
<dbReference type="CDD" id="cd04496">
    <property type="entry name" value="SSB_OBF"/>
    <property type="match status" value="1"/>
</dbReference>
<protein>
    <recommendedName>
        <fullName evidence="3">Single-stranded DNA-binding protein</fullName>
    </recommendedName>
</protein>
<keyword evidence="6" id="KW-1185">Reference proteome</keyword>
<dbReference type="Gene3D" id="2.40.50.140">
    <property type="entry name" value="Nucleic acid-binding proteins"/>
    <property type="match status" value="1"/>
</dbReference>
<dbReference type="GO" id="GO:0009295">
    <property type="term" value="C:nucleoid"/>
    <property type="evidence" value="ECO:0007669"/>
    <property type="project" value="TreeGrafter"/>
</dbReference>
<dbReference type="PANTHER" id="PTHR10302">
    <property type="entry name" value="SINGLE-STRANDED DNA-BINDING PROTEIN"/>
    <property type="match status" value="1"/>
</dbReference>
<dbReference type="GO" id="GO:0003697">
    <property type="term" value="F:single-stranded DNA binding"/>
    <property type="evidence" value="ECO:0007669"/>
    <property type="project" value="InterPro"/>
</dbReference>
<sequence length="205" mass="21165">MASQQAAVTLRGFVGTDPILRGVEGVNTVATFRVGTTRSYYHRDRGTWVECPTTWITVKAFRKLAENVGRSVHKRDAVIVTGMLGTDSWQTENGESRSAIVLEATAIGHDLNFGFTRLNRIEKPADAQQPAAGEQAQAAPAAAMPAGAPQAGAAAVQPVHIDVPPAQDGAPAAQGAASPGDAQQTPAEAPAAAGEDLGASDGPEF</sequence>
<feature type="compositionally biased region" description="Low complexity" evidence="4">
    <location>
        <begin position="126"/>
        <end position="199"/>
    </location>
</feature>
<dbReference type="Pfam" id="PF00436">
    <property type="entry name" value="SSB"/>
    <property type="match status" value="1"/>
</dbReference>
<dbReference type="SUPFAM" id="SSF50249">
    <property type="entry name" value="Nucleic acid-binding proteins"/>
    <property type="match status" value="1"/>
</dbReference>
<name>A0A939B928_9BIFI</name>
<dbReference type="InterPro" id="IPR012340">
    <property type="entry name" value="NA-bd_OB-fold"/>
</dbReference>
<evidence type="ECO:0000256" key="2">
    <source>
        <dbReference type="PROSITE-ProRule" id="PRU00252"/>
    </source>
</evidence>
<dbReference type="RefSeq" id="WP_204466947.1">
    <property type="nucleotide sequence ID" value="NZ_JACLYU010000001.1"/>
</dbReference>
<dbReference type="GO" id="GO:0006260">
    <property type="term" value="P:DNA replication"/>
    <property type="evidence" value="ECO:0007669"/>
    <property type="project" value="InterPro"/>
</dbReference>
<organism evidence="5 6">
    <name type="scientific">Bifidobacterium pullorum subsp. saeculare</name>
    <dbReference type="NCBI Taxonomy" id="78257"/>
    <lineage>
        <taxon>Bacteria</taxon>
        <taxon>Bacillati</taxon>
        <taxon>Actinomycetota</taxon>
        <taxon>Actinomycetes</taxon>
        <taxon>Bifidobacteriales</taxon>
        <taxon>Bifidobacteriaceae</taxon>
        <taxon>Bifidobacterium</taxon>
    </lineage>
</organism>
<dbReference type="PANTHER" id="PTHR10302:SF27">
    <property type="entry name" value="SINGLE-STRANDED DNA-BINDING PROTEIN"/>
    <property type="match status" value="1"/>
</dbReference>
<dbReference type="PROSITE" id="PS50935">
    <property type="entry name" value="SSB"/>
    <property type="match status" value="1"/>
</dbReference>
<evidence type="ECO:0000256" key="3">
    <source>
        <dbReference type="RuleBase" id="RU000524"/>
    </source>
</evidence>
<dbReference type="AlphaFoldDB" id="A0A939B928"/>
<dbReference type="NCBIfam" id="TIGR00621">
    <property type="entry name" value="ssb"/>
    <property type="match status" value="1"/>
</dbReference>
<proteinExistence type="predicted"/>
<dbReference type="InterPro" id="IPR000424">
    <property type="entry name" value="Primosome_PriB/ssb"/>
</dbReference>
<feature type="region of interest" description="Disordered" evidence="4">
    <location>
        <begin position="125"/>
        <end position="205"/>
    </location>
</feature>
<evidence type="ECO:0000313" key="5">
    <source>
        <dbReference type="EMBL" id="MBM6698750.1"/>
    </source>
</evidence>